<reference evidence="2" key="1">
    <citation type="submission" date="2018-08" db="EMBL/GenBank/DDBJ databases">
        <authorList>
            <person name="Chevrot R."/>
        </authorList>
    </citation>
    <scope>NUCLEOTIDE SEQUENCE [LARGE SCALE GENOMIC DNA]</scope>
</reference>
<protein>
    <submittedName>
        <fullName evidence="1">Uncharacterized protein</fullName>
    </submittedName>
</protein>
<dbReference type="Proteomes" id="UP000304148">
    <property type="component" value="Chromosome"/>
</dbReference>
<organism evidence="1 2">
    <name type="scientific">Paenibacillus alvei</name>
    <name type="common">Bacillus alvei</name>
    <dbReference type="NCBI Taxonomy" id="44250"/>
    <lineage>
        <taxon>Bacteria</taxon>
        <taxon>Bacillati</taxon>
        <taxon>Bacillota</taxon>
        <taxon>Bacilli</taxon>
        <taxon>Bacillales</taxon>
        <taxon>Paenibacillaceae</taxon>
        <taxon>Paenibacillus</taxon>
    </lineage>
</organism>
<evidence type="ECO:0000313" key="1">
    <source>
        <dbReference type="EMBL" id="SYX84658.1"/>
    </source>
</evidence>
<dbReference type="EMBL" id="LS992241">
    <property type="protein sequence ID" value="SYX84658.1"/>
    <property type="molecule type" value="Genomic_DNA"/>
</dbReference>
<gene>
    <name evidence="1" type="ORF">PBLR_13080</name>
</gene>
<name>A0A383RCD5_PAEAL</name>
<dbReference type="AlphaFoldDB" id="A0A383RCD5"/>
<proteinExistence type="predicted"/>
<accession>A0A383RCD5</accession>
<evidence type="ECO:0000313" key="2">
    <source>
        <dbReference type="Proteomes" id="UP000304148"/>
    </source>
</evidence>
<dbReference type="RefSeq" id="WP_172619515.1">
    <property type="nucleotide sequence ID" value="NZ_LS992241.1"/>
</dbReference>
<sequence length="45" mass="5181">MRSIQEIEKDMLSNNVTPETIDFEIAKLEQELINFLHGVTNYGQA</sequence>